<organism evidence="2 3">
    <name type="scientific">Prunus persica</name>
    <name type="common">Peach</name>
    <name type="synonym">Amygdalus persica</name>
    <dbReference type="NCBI Taxonomy" id="3760"/>
    <lineage>
        <taxon>Eukaryota</taxon>
        <taxon>Viridiplantae</taxon>
        <taxon>Streptophyta</taxon>
        <taxon>Embryophyta</taxon>
        <taxon>Tracheophyta</taxon>
        <taxon>Spermatophyta</taxon>
        <taxon>Magnoliopsida</taxon>
        <taxon>eudicotyledons</taxon>
        <taxon>Gunneridae</taxon>
        <taxon>Pentapetalae</taxon>
        <taxon>rosids</taxon>
        <taxon>fabids</taxon>
        <taxon>Rosales</taxon>
        <taxon>Rosaceae</taxon>
        <taxon>Amygdaloideae</taxon>
        <taxon>Amygdaleae</taxon>
        <taxon>Prunus</taxon>
    </lineage>
</organism>
<dbReference type="PANTHER" id="PTHR37610">
    <property type="entry name" value="CCHC-TYPE DOMAIN-CONTAINING PROTEIN"/>
    <property type="match status" value="1"/>
</dbReference>
<dbReference type="PANTHER" id="PTHR37610:SF38">
    <property type="entry name" value="RETROTRANSPOSON COPIA-LIKE N-TERMINAL DOMAIN-CONTAINING PROTEIN"/>
    <property type="match status" value="1"/>
</dbReference>
<evidence type="ECO:0000313" key="3">
    <source>
        <dbReference type="Proteomes" id="UP000006882"/>
    </source>
</evidence>
<proteinExistence type="predicted"/>
<evidence type="ECO:0000313" key="2">
    <source>
        <dbReference type="EMBL" id="ONI27508.1"/>
    </source>
</evidence>
<dbReference type="Gramene" id="ONI27508">
    <property type="protein sequence ID" value="ONI27508"/>
    <property type="gene ID" value="PRUPE_1G090900"/>
</dbReference>
<keyword evidence="3" id="KW-1185">Reference proteome</keyword>
<dbReference type="AlphaFoldDB" id="A0A251QUR3"/>
<evidence type="ECO:0000256" key="1">
    <source>
        <dbReference type="SAM" id="MobiDB-lite"/>
    </source>
</evidence>
<sequence length="314" mass="34822">MTYKRKGGENVENLSLVASKMLSSPPNLLLPPPSITVPDVTESSSFTPIMTVHTELSTNLPMGFKLNGSNYEIWALMIELHDTTQGKLGYLTGDTDAPDSQDPQFGKWKIVDAIVKSSMLRTVKSNLLNMFHTLPTAKEIWDAVNQMFYDVSNISQLYELQCQSDKVPSIENVFFMVRREAQRQITKLGSGTKIGEHVVVFASKNTALVSRPKGKDKLKCDHYGEKKHTIDTCWALHGAPDWEKEHKRLKKEQLDNKAHVAVAATSMADITTGHDHLTATHPPTLTEVSSTPTPPPPNNFGKGAFHAHDTCDTN</sequence>
<reference evidence="2 3" key="1">
    <citation type="journal article" date="2013" name="Nat. Genet.">
        <title>The high-quality draft genome of peach (Prunus persica) identifies unique patterns of genetic diversity, domestication and genome evolution.</title>
        <authorList>
            <consortium name="International Peach Genome Initiative"/>
            <person name="Verde I."/>
            <person name="Abbott A.G."/>
            <person name="Scalabrin S."/>
            <person name="Jung S."/>
            <person name="Shu S."/>
            <person name="Marroni F."/>
            <person name="Zhebentyayeva T."/>
            <person name="Dettori M.T."/>
            <person name="Grimwood J."/>
            <person name="Cattonaro F."/>
            <person name="Zuccolo A."/>
            <person name="Rossini L."/>
            <person name="Jenkins J."/>
            <person name="Vendramin E."/>
            <person name="Meisel L.A."/>
            <person name="Decroocq V."/>
            <person name="Sosinski B."/>
            <person name="Prochnik S."/>
            <person name="Mitros T."/>
            <person name="Policriti A."/>
            <person name="Cipriani G."/>
            <person name="Dondini L."/>
            <person name="Ficklin S."/>
            <person name="Goodstein D.M."/>
            <person name="Xuan P."/>
            <person name="Del Fabbro C."/>
            <person name="Aramini V."/>
            <person name="Copetti D."/>
            <person name="Gonzalez S."/>
            <person name="Horner D.S."/>
            <person name="Falchi R."/>
            <person name="Lucas S."/>
            <person name="Mica E."/>
            <person name="Maldonado J."/>
            <person name="Lazzari B."/>
            <person name="Bielenberg D."/>
            <person name="Pirona R."/>
            <person name="Miculan M."/>
            <person name="Barakat A."/>
            <person name="Testolin R."/>
            <person name="Stella A."/>
            <person name="Tartarini S."/>
            <person name="Tonutti P."/>
            <person name="Arus P."/>
            <person name="Orellana A."/>
            <person name="Wells C."/>
            <person name="Main D."/>
            <person name="Vizzotto G."/>
            <person name="Silva H."/>
            <person name="Salamini F."/>
            <person name="Schmutz J."/>
            <person name="Morgante M."/>
            <person name="Rokhsar D.S."/>
        </authorList>
    </citation>
    <scope>NUCLEOTIDE SEQUENCE [LARGE SCALE GENOMIC DNA]</scope>
    <source>
        <strain evidence="3">cv. Nemared</strain>
    </source>
</reference>
<evidence type="ECO:0008006" key="4">
    <source>
        <dbReference type="Google" id="ProtNLM"/>
    </source>
</evidence>
<accession>A0A251QUR3</accession>
<gene>
    <name evidence="2" type="ORF">PRUPE_1G090900</name>
</gene>
<dbReference type="eggNOG" id="KOG0017">
    <property type="taxonomic scope" value="Eukaryota"/>
</dbReference>
<dbReference type="EMBL" id="CM007651">
    <property type="protein sequence ID" value="ONI27508.1"/>
    <property type="molecule type" value="Genomic_DNA"/>
</dbReference>
<dbReference type="Proteomes" id="UP000006882">
    <property type="component" value="Chromosome G1"/>
</dbReference>
<name>A0A251QUR3_PRUPE</name>
<feature type="region of interest" description="Disordered" evidence="1">
    <location>
        <begin position="274"/>
        <end position="314"/>
    </location>
</feature>
<protein>
    <recommendedName>
        <fullName evidence="4">Retrotransposon Copia-like N-terminal domain-containing protein</fullName>
    </recommendedName>
</protein>
<feature type="compositionally biased region" description="Low complexity" evidence="1">
    <location>
        <begin position="282"/>
        <end position="291"/>
    </location>
</feature>